<evidence type="ECO:0000256" key="4">
    <source>
        <dbReference type="ARBA" id="ARBA00022695"/>
    </source>
</evidence>
<evidence type="ECO:0000256" key="9">
    <source>
        <dbReference type="RuleBase" id="RU362114"/>
    </source>
</evidence>
<evidence type="ECO:0000313" key="14">
    <source>
        <dbReference type="EMBL" id="VDO67729.1"/>
    </source>
</evidence>
<reference evidence="14 15" key="1">
    <citation type="submission" date="2018-11" db="EMBL/GenBank/DDBJ databases">
        <authorList>
            <consortium name="Pathogen Informatics"/>
        </authorList>
    </citation>
    <scope>NUCLEOTIDE SEQUENCE [LARGE SCALE GENOMIC DNA]</scope>
</reference>
<dbReference type="PROSITE" id="PS51059">
    <property type="entry name" value="PARP_CATALYTIC"/>
    <property type="match status" value="1"/>
</dbReference>
<evidence type="ECO:0000256" key="3">
    <source>
        <dbReference type="ARBA" id="ARBA00022679"/>
    </source>
</evidence>
<evidence type="ECO:0000313" key="16">
    <source>
        <dbReference type="WBParaSite" id="HPBE_0000630301-mRNA-1"/>
    </source>
</evidence>
<feature type="region of interest" description="Disordered" evidence="10">
    <location>
        <begin position="1"/>
        <end position="68"/>
    </location>
</feature>
<protein>
    <recommendedName>
        <fullName evidence="9">Poly [ADP-ribose] polymerase</fullName>
        <shortName evidence="9">PARP</shortName>
        <ecNumber evidence="9">2.4.2.-</ecNumber>
    </recommendedName>
</protein>
<dbReference type="PANTHER" id="PTHR10459">
    <property type="entry name" value="DNA LIGASE"/>
    <property type="match status" value="1"/>
</dbReference>
<keyword evidence="3 9" id="KW-0808">Transferase</keyword>
<dbReference type="SUPFAM" id="SSF56399">
    <property type="entry name" value="ADP-ribosylation"/>
    <property type="match status" value="1"/>
</dbReference>
<sequence length="518" mass="59425">MMLRRSSRRNRKAADGGVLAEVSENKPGLARDSSSSKEGVPSKKSRIENIKTEEKEDESPRVTSSRKRSDRVVVVVKGQVAVDHELDEQFRSGVHVLSEVNNVWDVMLNQTNISANSNKFYLIQLLKSDSQDKYWTWMRWGRVGYRGQSNLTCYDNRLDEAKQAFCDKFLAKTANHWSERASFEAAPRKYAMVETKFEVPAKDEECDTKYVKREPLEESKLDRRVQSLMGLITNLHKMEEDVMELEYDFSKSPLGNLTAKQIKDGYACLKEIENAINKNAFGATYRESVNKYYTCIPHDFGFRPPPFIKTKEELEKELVLLEALKNIQLSYKILRSAREKDDRRAQVDRFYAQMDCQVRPLERGNEEFEIVSKYLTGSHGMTHMFTMEIVNIYSVFKPSEHARFKDRIGNRMLLWHGSRVSNFYNILSHGLRIAPPEVPLTGFMFGKGVYFADVASKSGNYCYPSKGKCALLMLSEVALGDPEVYRDADYNADELASGKSSTFGVGKYRPNEKNYVTL</sequence>
<dbReference type="InterPro" id="IPR008893">
    <property type="entry name" value="WGR_domain"/>
</dbReference>
<evidence type="ECO:0000259" key="12">
    <source>
        <dbReference type="PROSITE" id="PS51060"/>
    </source>
</evidence>
<dbReference type="GO" id="GO:0070212">
    <property type="term" value="P:protein poly-ADP-ribosylation"/>
    <property type="evidence" value="ECO:0007669"/>
    <property type="project" value="TreeGrafter"/>
</dbReference>
<evidence type="ECO:0000256" key="8">
    <source>
        <dbReference type="ARBA" id="ARBA00033987"/>
    </source>
</evidence>
<dbReference type="PROSITE" id="PS51977">
    <property type="entry name" value="WGR"/>
    <property type="match status" value="1"/>
</dbReference>
<dbReference type="PANTHER" id="PTHR10459:SF60">
    <property type="entry name" value="POLY [ADP-RIBOSE] POLYMERASE 2"/>
    <property type="match status" value="1"/>
</dbReference>
<proteinExistence type="inferred from homology"/>
<dbReference type="GO" id="GO:0016779">
    <property type="term" value="F:nucleotidyltransferase activity"/>
    <property type="evidence" value="ECO:0007669"/>
    <property type="project" value="UniProtKB-KW"/>
</dbReference>
<dbReference type="SUPFAM" id="SSF47587">
    <property type="entry name" value="Domain of poly(ADP-ribose) polymerase"/>
    <property type="match status" value="1"/>
</dbReference>
<evidence type="ECO:0000256" key="2">
    <source>
        <dbReference type="ARBA" id="ARBA00022676"/>
    </source>
</evidence>
<feature type="domain" description="PARP alpha-helical" evidence="12">
    <location>
        <begin position="218"/>
        <end position="335"/>
    </location>
</feature>
<dbReference type="GO" id="GO:0003950">
    <property type="term" value="F:NAD+ poly-ADP-ribosyltransferase activity"/>
    <property type="evidence" value="ECO:0007669"/>
    <property type="project" value="UniProtKB-UniRule"/>
</dbReference>
<dbReference type="OrthoDB" id="429950at2759"/>
<organism evidence="15 16">
    <name type="scientific">Heligmosomoides polygyrus</name>
    <name type="common">Parasitic roundworm</name>
    <dbReference type="NCBI Taxonomy" id="6339"/>
    <lineage>
        <taxon>Eukaryota</taxon>
        <taxon>Metazoa</taxon>
        <taxon>Ecdysozoa</taxon>
        <taxon>Nematoda</taxon>
        <taxon>Chromadorea</taxon>
        <taxon>Rhabditida</taxon>
        <taxon>Rhabditina</taxon>
        <taxon>Rhabditomorpha</taxon>
        <taxon>Strongyloidea</taxon>
        <taxon>Heligmosomidae</taxon>
        <taxon>Heligmosomoides</taxon>
    </lineage>
</organism>
<accession>A0A183FHN0</accession>
<dbReference type="Pfam" id="PF05406">
    <property type="entry name" value="WGR"/>
    <property type="match status" value="1"/>
</dbReference>
<dbReference type="Gene3D" id="1.20.142.10">
    <property type="entry name" value="Poly(ADP-ribose) polymerase, regulatory domain"/>
    <property type="match status" value="1"/>
</dbReference>
<dbReference type="GO" id="GO:0005730">
    <property type="term" value="C:nucleolus"/>
    <property type="evidence" value="ECO:0007669"/>
    <property type="project" value="TreeGrafter"/>
</dbReference>
<keyword evidence="15" id="KW-1185">Reference proteome</keyword>
<dbReference type="Pfam" id="PF00644">
    <property type="entry name" value="PARP"/>
    <property type="match status" value="1"/>
</dbReference>
<dbReference type="InterPro" id="IPR004102">
    <property type="entry name" value="Poly(ADP-ribose)pol_reg_dom"/>
</dbReference>
<dbReference type="SMART" id="SM00773">
    <property type="entry name" value="WGR"/>
    <property type="match status" value="1"/>
</dbReference>
<keyword evidence="2 9" id="KW-0328">Glycosyltransferase</keyword>
<feature type="compositionally biased region" description="Basic residues" evidence="10">
    <location>
        <begin position="1"/>
        <end position="11"/>
    </location>
</feature>
<dbReference type="GO" id="GO:1990404">
    <property type="term" value="F:NAD+-protein mono-ADP-ribosyltransferase activity"/>
    <property type="evidence" value="ECO:0007669"/>
    <property type="project" value="TreeGrafter"/>
</dbReference>
<feature type="compositionally biased region" description="Basic and acidic residues" evidence="10">
    <location>
        <begin position="45"/>
        <end position="60"/>
    </location>
</feature>
<gene>
    <name evidence="14" type="ORF">HPBE_LOCUS6304</name>
</gene>
<dbReference type="InterPro" id="IPR012317">
    <property type="entry name" value="Poly(ADP-ribose)pol_cat_dom"/>
</dbReference>
<feature type="domain" description="PARP catalytic" evidence="11">
    <location>
        <begin position="345"/>
        <end position="518"/>
    </location>
</feature>
<dbReference type="GO" id="GO:0006302">
    <property type="term" value="P:double-strand break repair"/>
    <property type="evidence" value="ECO:0007669"/>
    <property type="project" value="TreeGrafter"/>
</dbReference>
<dbReference type="FunFam" id="2.20.140.10:FF:000001">
    <property type="entry name" value="Poly [ADP-ribose] polymerase"/>
    <property type="match status" value="1"/>
</dbReference>
<dbReference type="InterPro" id="IPR036616">
    <property type="entry name" value="Poly(ADP-ribose)pol_reg_dom_sf"/>
</dbReference>
<evidence type="ECO:0000313" key="15">
    <source>
        <dbReference type="Proteomes" id="UP000050761"/>
    </source>
</evidence>
<evidence type="ECO:0000259" key="13">
    <source>
        <dbReference type="PROSITE" id="PS51977"/>
    </source>
</evidence>
<dbReference type="Proteomes" id="UP000050761">
    <property type="component" value="Unassembled WGS sequence"/>
</dbReference>
<dbReference type="Pfam" id="PF02877">
    <property type="entry name" value="PARP_reg"/>
    <property type="match status" value="1"/>
</dbReference>
<evidence type="ECO:0000256" key="6">
    <source>
        <dbReference type="ARBA" id="ARBA00023242"/>
    </source>
</evidence>
<dbReference type="InterPro" id="IPR050800">
    <property type="entry name" value="ARTD/PARP"/>
</dbReference>
<feature type="domain" description="WGR" evidence="13">
    <location>
        <begin position="93"/>
        <end position="190"/>
    </location>
</feature>
<accession>A0A3P7XQB3</accession>
<dbReference type="Gene3D" id="2.20.140.10">
    <property type="entry name" value="WGR domain"/>
    <property type="match status" value="1"/>
</dbReference>
<dbReference type="PROSITE" id="PS51060">
    <property type="entry name" value="PARP_ALPHA_HD"/>
    <property type="match status" value="1"/>
</dbReference>
<dbReference type="CDD" id="cd08003">
    <property type="entry name" value="WGR_PARP2_like"/>
    <property type="match status" value="1"/>
</dbReference>
<evidence type="ECO:0000256" key="10">
    <source>
        <dbReference type="SAM" id="MobiDB-lite"/>
    </source>
</evidence>
<dbReference type="CDD" id="cd01437">
    <property type="entry name" value="parp_like"/>
    <property type="match status" value="1"/>
</dbReference>
<dbReference type="InterPro" id="IPR036930">
    <property type="entry name" value="WGR_dom_sf"/>
</dbReference>
<name>A0A183FHN0_HELPZ</name>
<keyword evidence="5 9" id="KW-0520">NAD</keyword>
<dbReference type="EMBL" id="UZAH01025637">
    <property type="protein sequence ID" value="VDO67729.1"/>
    <property type="molecule type" value="Genomic_DNA"/>
</dbReference>
<evidence type="ECO:0000256" key="5">
    <source>
        <dbReference type="ARBA" id="ARBA00023027"/>
    </source>
</evidence>
<evidence type="ECO:0000256" key="1">
    <source>
        <dbReference type="ARBA" id="ARBA00004123"/>
    </source>
</evidence>
<dbReference type="SUPFAM" id="SSF142921">
    <property type="entry name" value="WGR domain-like"/>
    <property type="match status" value="1"/>
</dbReference>
<evidence type="ECO:0000256" key="7">
    <source>
        <dbReference type="ARBA" id="ARBA00024347"/>
    </source>
</evidence>
<comment type="subcellular location">
    <subcellularLocation>
        <location evidence="1">Nucleus</location>
    </subcellularLocation>
</comment>
<evidence type="ECO:0000259" key="11">
    <source>
        <dbReference type="PROSITE" id="PS51059"/>
    </source>
</evidence>
<keyword evidence="6" id="KW-0539">Nucleus</keyword>
<comment type="similarity">
    <text evidence="7">Belongs to the ARTD/PARP family.</text>
</comment>
<keyword evidence="4" id="KW-0548">Nucleotidyltransferase</keyword>
<dbReference type="WBParaSite" id="HPBE_0000630301-mRNA-1">
    <property type="protein sequence ID" value="HPBE_0000630301-mRNA-1"/>
    <property type="gene ID" value="HPBE_0000630301"/>
</dbReference>
<dbReference type="AlphaFoldDB" id="A0A183FHN0"/>
<dbReference type="EC" id="2.4.2.-" evidence="9"/>
<comment type="catalytic activity">
    <reaction evidence="8">
        <text>NAD(+) + (ADP-D-ribosyl)n-acceptor = nicotinamide + (ADP-D-ribosyl)n+1-acceptor + H(+).</text>
        <dbReference type="EC" id="2.4.2.30"/>
    </reaction>
</comment>
<dbReference type="Gene3D" id="3.90.228.10">
    <property type="match status" value="1"/>
</dbReference>
<reference evidence="16" key="2">
    <citation type="submission" date="2019-09" db="UniProtKB">
        <authorList>
            <consortium name="WormBaseParasite"/>
        </authorList>
    </citation>
    <scope>IDENTIFICATION</scope>
</reference>